<organism evidence="1 2">
    <name type="scientific">Pseudomonas savastanoi pv. glycinea</name>
    <name type="common">Pseudomonas syringae pv. glycinea</name>
    <dbReference type="NCBI Taxonomy" id="318"/>
    <lineage>
        <taxon>Bacteria</taxon>
        <taxon>Pseudomonadati</taxon>
        <taxon>Pseudomonadota</taxon>
        <taxon>Gammaproteobacteria</taxon>
        <taxon>Pseudomonadales</taxon>
        <taxon>Pseudomonadaceae</taxon>
        <taxon>Pseudomonas</taxon>
    </lineage>
</organism>
<proteinExistence type="predicted"/>
<dbReference type="EMBL" id="LGLO01000045">
    <property type="protein sequence ID" value="KPC45093.1"/>
    <property type="molecule type" value="Genomic_DNA"/>
</dbReference>
<accession>A0ABR5LEZ0</accession>
<protein>
    <submittedName>
        <fullName evidence="1">Uncharacterized protein</fullName>
    </submittedName>
</protein>
<reference evidence="1 2" key="1">
    <citation type="submission" date="2015-10" db="EMBL/GenBank/DDBJ databases">
        <title>Comparative genomics and high-throughput reverse genetic screens identify a new phytobacterial MAMP and an Arabidopsis receptor required for immune elicitation.</title>
        <authorList>
            <person name="Mott G.A."/>
            <person name="Thakur S."/>
            <person name="Wang P.W."/>
            <person name="Desveaux D."/>
            <person name="Guttman D.S."/>
        </authorList>
    </citation>
    <scope>NUCLEOTIDE SEQUENCE [LARGE SCALE GENOMIC DNA]</scope>
    <source>
        <strain evidence="1 2">BR1</strain>
    </source>
</reference>
<dbReference type="Proteomes" id="UP000037836">
    <property type="component" value="Unassembled WGS sequence"/>
</dbReference>
<gene>
    <name evidence="1" type="ORF">AC496_2033</name>
</gene>
<comment type="caution">
    <text evidence="1">The sequence shown here is derived from an EMBL/GenBank/DDBJ whole genome shotgun (WGS) entry which is preliminary data.</text>
</comment>
<evidence type="ECO:0000313" key="1">
    <source>
        <dbReference type="EMBL" id="KPC45093.1"/>
    </source>
</evidence>
<evidence type="ECO:0000313" key="2">
    <source>
        <dbReference type="Proteomes" id="UP000037836"/>
    </source>
</evidence>
<keyword evidence="2" id="KW-1185">Reference proteome</keyword>
<name>A0ABR5LEZ0_PSESG</name>
<sequence>MPERPLNDDAFQGRVLKREDIMDSIFYEQPFIVSWMDGVSLLKLC</sequence>